<keyword evidence="3" id="KW-1185">Reference proteome</keyword>
<keyword evidence="1" id="KW-1133">Transmembrane helix</keyword>
<accession>A0A1D2N3A1</accession>
<protein>
    <submittedName>
        <fullName evidence="2">Uncharacterized protein</fullName>
    </submittedName>
</protein>
<sequence length="169" mass="18865">IENYFQLAETTTARTEQPTYTTTTTHMSLYYMLMSSDEGGKTRRMDGCGMESLAFRILHYNSNTSCFFPAFPPNVTSVDRPTDSVSVLLLYQPDDIVLCANSTLLNLGFGSVLWHSVYTSFCQSVDKGALIILISDCGAWVTSFSVFLLLPQNLHVHPHLVFLMCGNQN</sequence>
<organism evidence="2 3">
    <name type="scientific">Orchesella cincta</name>
    <name type="common">Springtail</name>
    <name type="synonym">Podura cincta</name>
    <dbReference type="NCBI Taxonomy" id="48709"/>
    <lineage>
        <taxon>Eukaryota</taxon>
        <taxon>Metazoa</taxon>
        <taxon>Ecdysozoa</taxon>
        <taxon>Arthropoda</taxon>
        <taxon>Hexapoda</taxon>
        <taxon>Collembola</taxon>
        <taxon>Entomobryomorpha</taxon>
        <taxon>Entomobryoidea</taxon>
        <taxon>Orchesellidae</taxon>
        <taxon>Orchesellinae</taxon>
        <taxon>Orchesella</taxon>
    </lineage>
</organism>
<name>A0A1D2N3A1_ORCCI</name>
<evidence type="ECO:0000313" key="2">
    <source>
        <dbReference type="EMBL" id="ODM99749.1"/>
    </source>
</evidence>
<dbReference type="EMBL" id="LJIJ01000257">
    <property type="protein sequence ID" value="ODM99749.1"/>
    <property type="molecule type" value="Genomic_DNA"/>
</dbReference>
<dbReference type="Proteomes" id="UP000094527">
    <property type="component" value="Unassembled WGS sequence"/>
</dbReference>
<dbReference type="AlphaFoldDB" id="A0A1D2N3A1"/>
<comment type="caution">
    <text evidence="2">The sequence shown here is derived from an EMBL/GenBank/DDBJ whole genome shotgun (WGS) entry which is preliminary data.</text>
</comment>
<gene>
    <name evidence="2" type="ORF">Ocin01_06933</name>
</gene>
<evidence type="ECO:0000256" key="1">
    <source>
        <dbReference type="SAM" id="Phobius"/>
    </source>
</evidence>
<feature type="non-terminal residue" evidence="2">
    <location>
        <position position="1"/>
    </location>
</feature>
<proteinExistence type="predicted"/>
<feature type="transmembrane region" description="Helical" evidence="1">
    <location>
        <begin position="129"/>
        <end position="150"/>
    </location>
</feature>
<reference evidence="2 3" key="1">
    <citation type="journal article" date="2016" name="Genome Biol. Evol.">
        <title>Gene Family Evolution Reflects Adaptation to Soil Environmental Stressors in the Genome of the Collembolan Orchesella cincta.</title>
        <authorList>
            <person name="Faddeeva-Vakhrusheva A."/>
            <person name="Derks M.F."/>
            <person name="Anvar S.Y."/>
            <person name="Agamennone V."/>
            <person name="Suring W."/>
            <person name="Smit S."/>
            <person name="van Straalen N.M."/>
            <person name="Roelofs D."/>
        </authorList>
    </citation>
    <scope>NUCLEOTIDE SEQUENCE [LARGE SCALE GENOMIC DNA]</scope>
    <source>
        <tissue evidence="2">Mixed pool</tissue>
    </source>
</reference>
<keyword evidence="1" id="KW-0812">Transmembrane</keyword>
<evidence type="ECO:0000313" key="3">
    <source>
        <dbReference type="Proteomes" id="UP000094527"/>
    </source>
</evidence>
<keyword evidence="1" id="KW-0472">Membrane</keyword>
<feature type="transmembrane region" description="Helical" evidence="1">
    <location>
        <begin position="96"/>
        <end position="117"/>
    </location>
</feature>